<protein>
    <submittedName>
        <fullName evidence="2">Uncharacterized protein</fullName>
    </submittedName>
</protein>
<dbReference type="AlphaFoldDB" id="A0A445MZC3"/>
<feature type="region of interest" description="Disordered" evidence="1">
    <location>
        <begin position="20"/>
        <end position="41"/>
    </location>
</feature>
<evidence type="ECO:0000313" key="2">
    <source>
        <dbReference type="EMBL" id="SPD74691.1"/>
    </source>
</evidence>
<accession>A0A445MZC3</accession>
<reference evidence="2" key="1">
    <citation type="submission" date="2018-01" db="EMBL/GenBank/DDBJ databases">
        <authorList>
            <person name="Regsiter A."/>
            <person name="William W."/>
        </authorList>
    </citation>
    <scope>NUCLEOTIDE SEQUENCE</scope>
    <source>
        <strain evidence="2">TRIP AH-1</strain>
    </source>
</reference>
<dbReference type="EMBL" id="OJIN01000170">
    <property type="protein sequence ID" value="SPD74691.1"/>
    <property type="molecule type" value="Genomic_DNA"/>
</dbReference>
<proteinExistence type="predicted"/>
<organism evidence="2">
    <name type="scientific">uncultured Desulfobacterium sp</name>
    <dbReference type="NCBI Taxonomy" id="201089"/>
    <lineage>
        <taxon>Bacteria</taxon>
        <taxon>Pseudomonadati</taxon>
        <taxon>Thermodesulfobacteriota</taxon>
        <taxon>Desulfobacteria</taxon>
        <taxon>Desulfobacterales</taxon>
        <taxon>Desulfobacteriaceae</taxon>
        <taxon>Desulfobacterium</taxon>
        <taxon>environmental samples</taxon>
    </lineage>
</organism>
<sequence length="41" mass="4573">MSSNPLTHISRTPEEKIWVESLKGPKPIDNLPLEEPMTSLG</sequence>
<name>A0A445MZC3_9BACT</name>
<evidence type="ECO:0000256" key="1">
    <source>
        <dbReference type="SAM" id="MobiDB-lite"/>
    </source>
</evidence>
<gene>
    <name evidence="2" type="ORF">PITCH_A30011</name>
</gene>